<dbReference type="EMBL" id="CP001968">
    <property type="protein sequence ID" value="ADD68257.1"/>
    <property type="molecule type" value="Genomic_DNA"/>
</dbReference>
<keyword evidence="8" id="KW-1185">Reference proteome</keyword>
<dbReference type="Proteomes" id="UP000002012">
    <property type="component" value="Chromosome"/>
</dbReference>
<dbReference type="InParanoid" id="D4H8A8"/>
<dbReference type="InterPro" id="IPR051805">
    <property type="entry name" value="Dehydratase_Activator_Redct"/>
</dbReference>
<organism evidence="7 8">
    <name type="scientific">Denitrovibrio acetiphilus (strain DSM 12809 / NBRC 114555 / N2460)</name>
    <dbReference type="NCBI Taxonomy" id="522772"/>
    <lineage>
        <taxon>Bacteria</taxon>
        <taxon>Pseudomonadati</taxon>
        <taxon>Deferribacterota</taxon>
        <taxon>Deferribacteres</taxon>
        <taxon>Deferribacterales</taxon>
        <taxon>Geovibrionaceae</taxon>
        <taxon>Denitrovibrio</taxon>
    </lineage>
</organism>
<dbReference type="CDD" id="cd24034">
    <property type="entry name" value="ASKHA_NBD_O66634-like_rpt1"/>
    <property type="match status" value="1"/>
</dbReference>
<name>D4H8A8_DENA2</name>
<dbReference type="InterPro" id="IPR043129">
    <property type="entry name" value="ATPase_NBD"/>
</dbReference>
<accession>D4H8A8</accession>
<dbReference type="InterPro" id="IPR018709">
    <property type="entry name" value="CoA_activase_DUF2229"/>
</dbReference>
<proteinExistence type="predicted"/>
<dbReference type="Gene3D" id="3.30.420.40">
    <property type="match status" value="4"/>
</dbReference>
<dbReference type="SUPFAM" id="SSF53067">
    <property type="entry name" value="Actin-like ATPase domain"/>
    <property type="match status" value="2"/>
</dbReference>
<dbReference type="Pfam" id="PF09989">
    <property type="entry name" value="DUF2229"/>
    <property type="match status" value="1"/>
</dbReference>
<gene>
    <name evidence="7" type="ordered locus">Dacet_1487</name>
</gene>
<dbReference type="PANTHER" id="PTHR32329">
    <property type="entry name" value="BIFUNCTIONAL PROTEIN [INCLUDES 2-HYDROXYACYL-COA DEHYDRATASE (N-TER) AND ITS ACTIVATOR DOMAIN (C_TERM)-RELATED"/>
    <property type="match status" value="1"/>
</dbReference>
<dbReference type="eggNOG" id="COG1924">
    <property type="taxonomic scope" value="Bacteria"/>
</dbReference>
<reference evidence="7 8" key="1">
    <citation type="journal article" date="2010" name="Stand. Genomic Sci.">
        <title>Complete genome sequence of Denitrovibrio acetiphilus type strain (N2460).</title>
        <authorList>
            <person name="Kiss H."/>
            <person name="Lang E."/>
            <person name="Lapidus A."/>
            <person name="Copeland A."/>
            <person name="Nolan M."/>
            <person name="Glavina Del Rio T."/>
            <person name="Chen F."/>
            <person name="Lucas S."/>
            <person name="Tice H."/>
            <person name="Cheng J.F."/>
            <person name="Han C."/>
            <person name="Goodwin L."/>
            <person name="Pitluck S."/>
            <person name="Liolios K."/>
            <person name="Pati A."/>
            <person name="Ivanova N."/>
            <person name="Mavromatis K."/>
            <person name="Chen A."/>
            <person name="Palaniappan K."/>
            <person name="Land M."/>
            <person name="Hauser L."/>
            <person name="Chang Y.J."/>
            <person name="Jeffries C.D."/>
            <person name="Detter J.C."/>
            <person name="Brettin T."/>
            <person name="Spring S."/>
            <person name="Rohde M."/>
            <person name="Goker M."/>
            <person name="Woyke T."/>
            <person name="Bristow J."/>
            <person name="Eisen J.A."/>
            <person name="Markowitz V."/>
            <person name="Hugenholtz P."/>
            <person name="Kyrpides N.C."/>
            <person name="Klenk H.P."/>
        </authorList>
    </citation>
    <scope>NUCLEOTIDE SEQUENCE [LARGE SCALE GENOMIC DNA]</scope>
    <source>
        <strain evidence="8">DSM 12809 / NBRC 114555 / N2460</strain>
    </source>
</reference>
<dbReference type="eggNOG" id="COG3580">
    <property type="taxonomic scope" value="Bacteria"/>
</dbReference>
<dbReference type="PaxDb" id="522772-Dacet_1487"/>
<evidence type="ECO:0000313" key="7">
    <source>
        <dbReference type="EMBL" id="ADD68257.1"/>
    </source>
</evidence>
<keyword evidence="3" id="KW-0408">Iron</keyword>
<evidence type="ECO:0000256" key="2">
    <source>
        <dbReference type="ARBA" id="ARBA00022723"/>
    </source>
</evidence>
<dbReference type="InterPro" id="IPR008275">
    <property type="entry name" value="CoA_E_activase_dom"/>
</dbReference>
<protein>
    <submittedName>
        <fullName evidence="7">CoA-substrate-specific enzyme activase</fullName>
    </submittedName>
</protein>
<evidence type="ECO:0000256" key="1">
    <source>
        <dbReference type="ARBA" id="ARBA00001966"/>
    </source>
</evidence>
<evidence type="ECO:0000259" key="6">
    <source>
        <dbReference type="Pfam" id="PF09989"/>
    </source>
</evidence>
<dbReference type="STRING" id="522772.Dacet_1487"/>
<evidence type="ECO:0000256" key="3">
    <source>
        <dbReference type="ARBA" id="ARBA00023004"/>
    </source>
</evidence>
<dbReference type="InterPro" id="IPR002731">
    <property type="entry name" value="ATPase_BadF"/>
</dbReference>
<feature type="domain" description="ATPase BadF/BadG/BcrA/BcrD type" evidence="5">
    <location>
        <begin position="8"/>
        <end position="257"/>
    </location>
</feature>
<dbReference type="eggNOG" id="COG3581">
    <property type="taxonomic scope" value="Bacteria"/>
</dbReference>
<dbReference type="PANTHER" id="PTHR32329:SF4">
    <property type="entry name" value="ACTIVATOR OF 2-HYDROXYACYL-COA DEHYDRATASE"/>
    <property type="match status" value="1"/>
</dbReference>
<keyword evidence="4" id="KW-0411">Iron-sulfur</keyword>
<evidence type="ECO:0000256" key="4">
    <source>
        <dbReference type="ARBA" id="ARBA00023014"/>
    </source>
</evidence>
<dbReference type="Pfam" id="PF01869">
    <property type="entry name" value="BcrAD_BadFG"/>
    <property type="match status" value="2"/>
</dbReference>
<dbReference type="CDD" id="cd24035">
    <property type="entry name" value="ASKHA_NBD_O66634-like_rpt2"/>
    <property type="match status" value="1"/>
</dbReference>
<feature type="domain" description="ATPase BadF/BadG/BcrA/BcrD type" evidence="5">
    <location>
        <begin position="329"/>
        <end position="585"/>
    </location>
</feature>
<evidence type="ECO:0000259" key="5">
    <source>
        <dbReference type="Pfam" id="PF01869"/>
    </source>
</evidence>
<dbReference type="GO" id="GO:0046872">
    <property type="term" value="F:metal ion binding"/>
    <property type="evidence" value="ECO:0007669"/>
    <property type="project" value="UniProtKB-KW"/>
</dbReference>
<evidence type="ECO:0000313" key="8">
    <source>
        <dbReference type="Proteomes" id="UP000002012"/>
    </source>
</evidence>
<keyword evidence="2" id="KW-0479">Metal-binding</keyword>
<sequence length="1496" mass="166423">MNKFHLAGIDIGSTTAKAVIIDENGKTVFKRYVRHQTKTIETLRGIFTEAFEELGDVLLDLKVTGSAGMGIAESLGLPFIQEVVASAQYIKKNYPECKTFIEIGGEDSKIVFFDENFMPDIRMNGTCAGGTGAFIDQMAVLLNVDVSEMNSLAEKSSETYPIASRCGVFAKTDIQALLSQHVSAEDIAASVFHAVAAQFITALSHGREIKPKILFGGGPLSFYPALRGVFAGMLNIGGDSDIIIPSDPELIPAVGTAIAYVDRPCLKNLSELLSLIVKSMDIELKEGTKRLAPLFKSETEFNNWSERHKQYKVKKTAPSESIGKDLYMGIDSGSTTTKVVIIDDEGKLVLSHYGPNHGDPIDAVNQGLKFIKNEFDNAGVCPHIVRSAVTGYGESLIKVAFDIDDGVVETIAHFRAARFFEPDVSFILDIGGQDMKAIFIQNHAVSEIHVNEACSSGCGSFIETFAQSLGYNVQEFAAKGCESHAPFDLGTRCTVFMNSKVKQALRERADVADISAGLAYSVIKNSLYKVLKLKNNNETGDKILAQGGTFKNPAVLKALEALLEKEVIRPDISELMGAYGSALSAHMEYHRLKDSAAVRNALQNQSKNAAEEYFALSSLEAGSSFTKKEFHCSGCENKCKVFKLIFDNGNHFFTGNRCERYFSNDANADVKGTNLVEEQVKLLFDRNTEPEGKPVLTYGIPRCLNMYENYPFWCTFLTSCGFKVVLSSVSNFRLYEKGLNSVMSENICFPAKLAHGHIIDLADKKVDRIFYPTVIYEHKEYEDALNSYNCPVVTGYPDLLKNAINPKKKFNIPLDKPVVSFNNTRLLKDQLFLFFRKFGVSYSEVSKGVEKGLVSQDKYKEELRLKTKNLIENADINGRTVVVLAGRPYHVDPLINHGCPELLAEMGVDVISEAAASFNNESVLLGDINVLTQWSYSNRLYAAAEWVTKNKNAQMVQVTSFGCGPDAVSSDEVKKILYYGGKVHTLLKMDEIANLGAVKIRLRSMLEAVKEGVAKAEPEVFKKVEHGRVFLKNDRVRTIIAPYFSRFYSPLIPAAFRPLGYKVEVLPPQDVASVELGLKSINNDMCYPAILIAGDIIKAFQTGGYDPQKTAVLLTQTGGQCRASAYVSLIKKGLASAGLNDIPVITVSNQDINYQPGFEIDSSELFKRLALGIVFADQLVKMYLTTVVREKIAGTAKLLHEKYLLRMEEGVEKADYHNLLNILKEAVDEFNSVEVDKSKVPRVGIVGEIFVKHNIFSNGHILDWLTSQGIECDIPPLLSFFSQRFINETYDQNSYLKRSFKDRIKYSVLEMFSGFYLMQIDKVMRGYRFYRKPKKLRQLSEITGKVTSLANQSGEGWLLTAEMISMLSEGTNNIICLQPFGCISNHITGKGVEMQLKEMFPSINFLAIDMDAGSSEINILNRLHLIVNAAKEQTSCKTAMADIQKHDRNQWLSSYMSLHNFYAFSSDTSLKVEKWRAWVSKLPLWEKIKEIKYKIE</sequence>
<comment type="cofactor">
    <cofactor evidence="1">
        <name>[4Fe-4S] cluster</name>
        <dbReference type="ChEBI" id="CHEBI:49883"/>
    </cofactor>
</comment>
<feature type="domain" description="DUF2229" evidence="6">
    <location>
        <begin position="698"/>
        <end position="913"/>
    </location>
</feature>
<dbReference type="HOGENOM" id="CLU_002393_1_0_0"/>
<dbReference type="GO" id="GO:0051536">
    <property type="term" value="F:iron-sulfur cluster binding"/>
    <property type="evidence" value="ECO:0007669"/>
    <property type="project" value="UniProtKB-KW"/>
</dbReference>
<dbReference type="NCBIfam" id="TIGR00241">
    <property type="entry name" value="CoA_E_activ"/>
    <property type="match status" value="2"/>
</dbReference>
<dbReference type="KEGG" id="dap:Dacet_1487"/>